<keyword evidence="2" id="KW-0489">Methyltransferase</keyword>
<sequence>MSVELKENEEIFDLECAGLSIIQKKDGYAFTTDAVLLANTVKAVKGDRIIELGSGSGVISILLAAKTNAGEIYGVEIQERLAEMSERSVELNALTEKVKIVRADIRDARAVVGGKHFDVCYVNPPYGIYRGNKEDASEIDICKSEVLITLDEIVKSASELLKYGGKFYAIVKSERAVDLICSMRAHGIEPKVITPVQPTPYKDVDTVIAEGRRNGHRGVKILKPLVICNEDGSYTDRVKEMYGK</sequence>
<dbReference type="SUPFAM" id="SSF53335">
    <property type="entry name" value="S-adenosyl-L-methionine-dependent methyltransferases"/>
    <property type="match status" value="1"/>
</dbReference>
<keyword evidence="2" id="KW-0808">Transferase</keyword>
<dbReference type="GO" id="GO:0008757">
    <property type="term" value="F:S-adenosylmethionine-dependent methyltransferase activity"/>
    <property type="evidence" value="ECO:0007669"/>
    <property type="project" value="UniProtKB-ARBA"/>
</dbReference>
<feature type="domain" description="Methyltransferase small" evidence="1">
    <location>
        <begin position="36"/>
        <end position="174"/>
    </location>
</feature>
<dbReference type="CDD" id="cd02440">
    <property type="entry name" value="AdoMet_MTases"/>
    <property type="match status" value="1"/>
</dbReference>
<dbReference type="PANTHER" id="PTHR47739:SF1">
    <property type="entry name" value="TRNA1(VAL) (ADENINE(37)-N6)-METHYLTRANSFERASE"/>
    <property type="match status" value="1"/>
</dbReference>
<dbReference type="Pfam" id="PF05175">
    <property type="entry name" value="MTS"/>
    <property type="match status" value="1"/>
</dbReference>
<evidence type="ECO:0000259" key="1">
    <source>
        <dbReference type="Pfam" id="PF05175"/>
    </source>
</evidence>
<dbReference type="EMBL" id="JADINF010000012">
    <property type="protein sequence ID" value="MBO8423492.1"/>
    <property type="molecule type" value="Genomic_DNA"/>
</dbReference>
<dbReference type="GO" id="GO:0032259">
    <property type="term" value="P:methylation"/>
    <property type="evidence" value="ECO:0007669"/>
    <property type="project" value="UniProtKB-KW"/>
</dbReference>
<evidence type="ECO:0000313" key="2">
    <source>
        <dbReference type="EMBL" id="MBO8423492.1"/>
    </source>
</evidence>
<proteinExistence type="predicted"/>
<dbReference type="InterPro" id="IPR029063">
    <property type="entry name" value="SAM-dependent_MTases_sf"/>
</dbReference>
<dbReference type="PANTHER" id="PTHR47739">
    <property type="entry name" value="TRNA1(VAL) (ADENINE(37)-N6)-METHYLTRANSFERASE"/>
    <property type="match status" value="1"/>
</dbReference>
<protein>
    <submittedName>
        <fullName evidence="2">Methyltransferase</fullName>
    </submittedName>
</protein>
<dbReference type="Proteomes" id="UP000727857">
    <property type="component" value="Unassembled WGS sequence"/>
</dbReference>
<dbReference type="InterPro" id="IPR002052">
    <property type="entry name" value="DNA_methylase_N6_adenine_CS"/>
</dbReference>
<organism evidence="2 3">
    <name type="scientific">Candidatus Stercoripulliclostridium pullicola</name>
    <dbReference type="NCBI Taxonomy" id="2840953"/>
    <lineage>
        <taxon>Bacteria</taxon>
        <taxon>Bacillati</taxon>
        <taxon>Bacillota</taxon>
        <taxon>Clostridia</taxon>
        <taxon>Eubacteriales</taxon>
        <taxon>Candidatus Stercoripulliclostridium</taxon>
    </lineage>
</organism>
<reference evidence="2" key="2">
    <citation type="journal article" date="2021" name="PeerJ">
        <title>Extensive microbial diversity within the chicken gut microbiome revealed by metagenomics and culture.</title>
        <authorList>
            <person name="Gilroy R."/>
            <person name="Ravi A."/>
            <person name="Getino M."/>
            <person name="Pursley I."/>
            <person name="Horton D.L."/>
            <person name="Alikhan N.F."/>
            <person name="Baker D."/>
            <person name="Gharbi K."/>
            <person name="Hall N."/>
            <person name="Watson M."/>
            <person name="Adriaenssens E.M."/>
            <person name="Foster-Nyarko E."/>
            <person name="Jarju S."/>
            <person name="Secka A."/>
            <person name="Antonio M."/>
            <person name="Oren A."/>
            <person name="Chaudhuri R.R."/>
            <person name="La Ragione R."/>
            <person name="Hildebrand F."/>
            <person name="Pallen M.J."/>
        </authorList>
    </citation>
    <scope>NUCLEOTIDE SEQUENCE</scope>
    <source>
        <strain evidence="2">517</strain>
    </source>
</reference>
<name>A0A940ICU2_9FIRM</name>
<dbReference type="Gene3D" id="3.40.50.150">
    <property type="entry name" value="Vaccinia Virus protein VP39"/>
    <property type="match status" value="1"/>
</dbReference>
<accession>A0A940ICU2</accession>
<dbReference type="GO" id="GO:0003676">
    <property type="term" value="F:nucleic acid binding"/>
    <property type="evidence" value="ECO:0007669"/>
    <property type="project" value="InterPro"/>
</dbReference>
<dbReference type="PROSITE" id="PS00092">
    <property type="entry name" value="N6_MTASE"/>
    <property type="match status" value="1"/>
</dbReference>
<dbReference type="GO" id="GO:0008170">
    <property type="term" value="F:N-methyltransferase activity"/>
    <property type="evidence" value="ECO:0007669"/>
    <property type="project" value="UniProtKB-ARBA"/>
</dbReference>
<gene>
    <name evidence="2" type="ORF">IAB16_00500</name>
</gene>
<dbReference type="InterPro" id="IPR050210">
    <property type="entry name" value="tRNA_Adenine-N(6)_MTase"/>
</dbReference>
<comment type="caution">
    <text evidence="2">The sequence shown here is derived from an EMBL/GenBank/DDBJ whole genome shotgun (WGS) entry which is preliminary data.</text>
</comment>
<reference evidence="2" key="1">
    <citation type="submission" date="2020-10" db="EMBL/GenBank/DDBJ databases">
        <authorList>
            <person name="Gilroy R."/>
        </authorList>
    </citation>
    <scope>NUCLEOTIDE SEQUENCE</scope>
    <source>
        <strain evidence="2">517</strain>
    </source>
</reference>
<dbReference type="InterPro" id="IPR007848">
    <property type="entry name" value="Small_mtfrase_dom"/>
</dbReference>
<dbReference type="AlphaFoldDB" id="A0A940ICU2"/>
<evidence type="ECO:0000313" key="3">
    <source>
        <dbReference type="Proteomes" id="UP000727857"/>
    </source>
</evidence>